<gene>
    <name evidence="5" type="ORF">TSUD_105550</name>
</gene>
<dbReference type="InterPro" id="IPR050148">
    <property type="entry name" value="Terpene_synthase-like"/>
</dbReference>
<dbReference type="EMBL" id="DF973166">
    <property type="protein sequence ID" value="GAU17056.1"/>
    <property type="molecule type" value="Genomic_DNA"/>
</dbReference>
<keyword evidence="2" id="KW-0479">Metal-binding</keyword>
<organism evidence="5 6">
    <name type="scientific">Trifolium subterraneum</name>
    <name type="common">Subterranean clover</name>
    <dbReference type="NCBI Taxonomy" id="3900"/>
    <lineage>
        <taxon>Eukaryota</taxon>
        <taxon>Viridiplantae</taxon>
        <taxon>Streptophyta</taxon>
        <taxon>Embryophyta</taxon>
        <taxon>Tracheophyta</taxon>
        <taxon>Spermatophyta</taxon>
        <taxon>Magnoliopsida</taxon>
        <taxon>eudicotyledons</taxon>
        <taxon>Gunneridae</taxon>
        <taxon>Pentapetalae</taxon>
        <taxon>rosids</taxon>
        <taxon>fabids</taxon>
        <taxon>Fabales</taxon>
        <taxon>Fabaceae</taxon>
        <taxon>Papilionoideae</taxon>
        <taxon>50 kb inversion clade</taxon>
        <taxon>NPAAA clade</taxon>
        <taxon>Hologalegina</taxon>
        <taxon>IRL clade</taxon>
        <taxon>Trifolieae</taxon>
        <taxon>Trifolium</taxon>
    </lineage>
</organism>
<dbReference type="Proteomes" id="UP000242715">
    <property type="component" value="Unassembled WGS sequence"/>
</dbReference>
<name>A0A2Z6MLM0_TRISU</name>
<feature type="domain" description="Terpene synthase metal-binding" evidence="4">
    <location>
        <begin position="82"/>
        <end position="219"/>
    </location>
</feature>
<dbReference type="PANTHER" id="PTHR31225">
    <property type="entry name" value="OS04G0344100 PROTEIN-RELATED"/>
    <property type="match status" value="1"/>
</dbReference>
<dbReference type="Pfam" id="PF03936">
    <property type="entry name" value="Terpene_synth_C"/>
    <property type="match status" value="1"/>
</dbReference>
<comment type="cofactor">
    <cofactor evidence="1">
        <name>Mg(2+)</name>
        <dbReference type="ChEBI" id="CHEBI:18420"/>
    </cofactor>
</comment>
<dbReference type="OrthoDB" id="1936865at2759"/>
<dbReference type="AlphaFoldDB" id="A0A2Z6MLM0"/>
<dbReference type="InterPro" id="IPR036965">
    <property type="entry name" value="Terpene_synth_N_sf"/>
</dbReference>
<evidence type="ECO:0000256" key="3">
    <source>
        <dbReference type="ARBA" id="ARBA00022842"/>
    </source>
</evidence>
<dbReference type="InterPro" id="IPR005630">
    <property type="entry name" value="Terpene_synthase_metal-bd"/>
</dbReference>
<dbReference type="GO" id="GO:0016114">
    <property type="term" value="P:terpenoid biosynthetic process"/>
    <property type="evidence" value="ECO:0007669"/>
    <property type="project" value="InterPro"/>
</dbReference>
<dbReference type="InterPro" id="IPR008949">
    <property type="entry name" value="Isoprenoid_synthase_dom_sf"/>
</dbReference>
<evidence type="ECO:0000313" key="6">
    <source>
        <dbReference type="Proteomes" id="UP000242715"/>
    </source>
</evidence>
<evidence type="ECO:0000256" key="1">
    <source>
        <dbReference type="ARBA" id="ARBA00001946"/>
    </source>
</evidence>
<reference evidence="6" key="1">
    <citation type="journal article" date="2017" name="Front. Plant Sci.">
        <title>Climate Clever Clovers: New Paradigm to Reduce the Environmental Footprint of Ruminants by Breeding Low Methanogenic Forages Utilizing Haplotype Variation.</title>
        <authorList>
            <person name="Kaur P."/>
            <person name="Appels R."/>
            <person name="Bayer P.E."/>
            <person name="Keeble-Gagnere G."/>
            <person name="Wang J."/>
            <person name="Hirakawa H."/>
            <person name="Shirasawa K."/>
            <person name="Vercoe P."/>
            <person name="Stefanova K."/>
            <person name="Durmic Z."/>
            <person name="Nichols P."/>
            <person name="Revell C."/>
            <person name="Isobe S.N."/>
            <person name="Edwards D."/>
            <person name="Erskine W."/>
        </authorList>
    </citation>
    <scope>NUCLEOTIDE SEQUENCE [LARGE SCALE GENOMIC DNA]</scope>
    <source>
        <strain evidence="6">cv. Daliak</strain>
    </source>
</reference>
<evidence type="ECO:0000259" key="4">
    <source>
        <dbReference type="Pfam" id="PF03936"/>
    </source>
</evidence>
<proteinExistence type="predicted"/>
<dbReference type="InterPro" id="IPR008930">
    <property type="entry name" value="Terpenoid_cyclase/PrenylTrfase"/>
</dbReference>
<dbReference type="Gene3D" id="1.10.600.10">
    <property type="entry name" value="Farnesyl Diphosphate Synthase"/>
    <property type="match status" value="2"/>
</dbReference>
<dbReference type="PANTHER" id="PTHR31225:SF137">
    <property type="entry name" value="TERPENE SYNTHASE 11-RELATED"/>
    <property type="match status" value="1"/>
</dbReference>
<protein>
    <recommendedName>
        <fullName evidence="4">Terpene synthase metal-binding domain-containing protein</fullName>
    </recommendedName>
</protein>
<dbReference type="GO" id="GO:0000287">
    <property type="term" value="F:magnesium ion binding"/>
    <property type="evidence" value="ECO:0007669"/>
    <property type="project" value="InterPro"/>
</dbReference>
<dbReference type="Gene3D" id="1.50.10.130">
    <property type="entry name" value="Terpene synthase, N-terminal domain"/>
    <property type="match status" value="1"/>
</dbReference>
<evidence type="ECO:0000313" key="5">
    <source>
        <dbReference type="EMBL" id="GAU17056.1"/>
    </source>
</evidence>
<keyword evidence="3" id="KW-0460">Magnesium</keyword>
<keyword evidence="6" id="KW-1185">Reference proteome</keyword>
<sequence length="274" mass="31456">MEFSKAHLNDLRPYLSLEVSRNIGKALTLPKHLRMARLEARNYMEEYSKSSNQIPALLELAKLDSDMIQSLHQRELAEICRIQKEHGLTVVSYLKRTWMDMFDAYLEEAKWFNSRYVPSFKTYLDNGAISVGSCMAMMHATFLIGDIKEPISMMKSYPRLFICSGEILRLWDDLGTSTEEKERGDNASSIDCLMGENNILDENEGREHIRLLIRKLWQELNGLAMSKTIPLSIVNASLNMARTAQVIYQHGDDKSAFTVDDYVQTLIFTSFPSH</sequence>
<accession>A0A2Z6MLM0</accession>
<dbReference type="SUPFAM" id="SSF48239">
    <property type="entry name" value="Terpenoid cyclases/Protein prenyltransferases"/>
    <property type="match status" value="1"/>
</dbReference>
<evidence type="ECO:0000256" key="2">
    <source>
        <dbReference type="ARBA" id="ARBA00022723"/>
    </source>
</evidence>
<dbReference type="SUPFAM" id="SSF48576">
    <property type="entry name" value="Terpenoid synthases"/>
    <property type="match status" value="1"/>
</dbReference>
<dbReference type="GO" id="GO:0010333">
    <property type="term" value="F:terpene synthase activity"/>
    <property type="evidence" value="ECO:0007669"/>
    <property type="project" value="InterPro"/>
</dbReference>